<dbReference type="Gene3D" id="1.10.287.70">
    <property type="match status" value="1"/>
</dbReference>
<dbReference type="PANTHER" id="PTHR43833">
    <property type="entry name" value="POTASSIUM CHANNEL PROTEIN 2-RELATED-RELATED"/>
    <property type="match status" value="1"/>
</dbReference>
<gene>
    <name evidence="5" type="ORF">N0D28_15125</name>
</gene>
<dbReference type="Pfam" id="PF02080">
    <property type="entry name" value="TrkA_C"/>
    <property type="match status" value="1"/>
</dbReference>
<feature type="domain" description="RCK C-terminal" evidence="4">
    <location>
        <begin position="239"/>
        <end position="319"/>
    </location>
</feature>
<keyword evidence="2" id="KW-0812">Transmembrane</keyword>
<dbReference type="InterPro" id="IPR036291">
    <property type="entry name" value="NAD(P)-bd_dom_sf"/>
</dbReference>
<dbReference type="Gene3D" id="3.40.50.720">
    <property type="entry name" value="NAD(P)-binding Rossmann-like Domain"/>
    <property type="match status" value="1"/>
</dbReference>
<name>A0ABY5YG19_9DEIO</name>
<keyword evidence="2" id="KW-0472">Membrane</keyword>
<organism evidence="5 6">
    <name type="scientific">Deinococcus rubellus</name>
    <dbReference type="NCBI Taxonomy" id="1889240"/>
    <lineage>
        <taxon>Bacteria</taxon>
        <taxon>Thermotogati</taxon>
        <taxon>Deinococcota</taxon>
        <taxon>Deinococci</taxon>
        <taxon>Deinococcales</taxon>
        <taxon>Deinococcaceae</taxon>
        <taxon>Deinococcus</taxon>
    </lineage>
</organism>
<evidence type="ECO:0000259" key="3">
    <source>
        <dbReference type="PROSITE" id="PS51201"/>
    </source>
</evidence>
<comment type="subcellular location">
    <subcellularLocation>
        <location evidence="1">Cell membrane</location>
        <topology evidence="1">Multi-pass membrane protein</topology>
    </subcellularLocation>
</comment>
<dbReference type="InterPro" id="IPR006037">
    <property type="entry name" value="RCK_C"/>
</dbReference>
<accession>A0ABY5YG19</accession>
<dbReference type="InterPro" id="IPR050721">
    <property type="entry name" value="Trk_Ktr_HKT_K-transport"/>
</dbReference>
<dbReference type="SUPFAM" id="SSF116726">
    <property type="entry name" value="TrkA C-terminal domain-like"/>
    <property type="match status" value="1"/>
</dbReference>
<evidence type="ECO:0000259" key="4">
    <source>
        <dbReference type="PROSITE" id="PS51202"/>
    </source>
</evidence>
<evidence type="ECO:0000313" key="5">
    <source>
        <dbReference type="EMBL" id="UWX64025.1"/>
    </source>
</evidence>
<evidence type="ECO:0000256" key="1">
    <source>
        <dbReference type="ARBA" id="ARBA00004651"/>
    </source>
</evidence>
<dbReference type="SUPFAM" id="SSF51735">
    <property type="entry name" value="NAD(P)-binding Rossmann-fold domains"/>
    <property type="match status" value="1"/>
</dbReference>
<dbReference type="Proteomes" id="UP001060261">
    <property type="component" value="Chromosome"/>
</dbReference>
<dbReference type="Pfam" id="PF07885">
    <property type="entry name" value="Ion_trans_2"/>
    <property type="match status" value="1"/>
</dbReference>
<dbReference type="SUPFAM" id="SSF81324">
    <property type="entry name" value="Voltage-gated potassium channels"/>
    <property type="match status" value="1"/>
</dbReference>
<dbReference type="InterPro" id="IPR003148">
    <property type="entry name" value="RCK_N"/>
</dbReference>
<sequence length="319" mass="34502">MSSVRPIWLMAVLLGLVSGGTLGYRLLEGWPWSESLYMTLMVLTTVGFNEVHPLNQWGEYFTDFLMVVGIGLMLYLLTVLADNALRGVLDPARAQLRKERRLRMLKNHTLVCGYGQVGEAVCAALLEAGRSVLVIDTAAERLAAAAARGLHTLSGDATDEEDLKRAGIERATALVSVINSDPANLYVVLSARGLVPELTIIARASDESAAQKMRRAGASEVVNPYQLSGNRIARLMIAPNLVHFLSGSLDSGHFTVREMAVPPAYVGRSIEQFGQDSGALVVAIWRGDQAMRPRPHVRLLESDSLLLAGTADEVAQAGR</sequence>
<dbReference type="PROSITE" id="PS51202">
    <property type="entry name" value="RCK_C"/>
    <property type="match status" value="1"/>
</dbReference>
<keyword evidence="2" id="KW-1133">Transmembrane helix</keyword>
<keyword evidence="6" id="KW-1185">Reference proteome</keyword>
<feature type="domain" description="RCK N-terminal" evidence="3">
    <location>
        <begin position="106"/>
        <end position="223"/>
    </location>
</feature>
<protein>
    <submittedName>
        <fullName evidence="5">NAD-binding protein</fullName>
    </submittedName>
</protein>
<dbReference type="EMBL" id="CP104213">
    <property type="protein sequence ID" value="UWX64025.1"/>
    <property type="molecule type" value="Genomic_DNA"/>
</dbReference>
<dbReference type="Gene3D" id="3.30.70.1450">
    <property type="entry name" value="Regulator of K+ conductance, C-terminal domain"/>
    <property type="match status" value="1"/>
</dbReference>
<dbReference type="Pfam" id="PF02254">
    <property type="entry name" value="TrkA_N"/>
    <property type="match status" value="1"/>
</dbReference>
<dbReference type="InterPro" id="IPR036721">
    <property type="entry name" value="RCK_C_sf"/>
</dbReference>
<dbReference type="InterPro" id="IPR013099">
    <property type="entry name" value="K_chnl_dom"/>
</dbReference>
<dbReference type="RefSeq" id="WP_260560301.1">
    <property type="nucleotide sequence ID" value="NZ_BAABEC010000020.1"/>
</dbReference>
<evidence type="ECO:0000256" key="2">
    <source>
        <dbReference type="SAM" id="Phobius"/>
    </source>
</evidence>
<evidence type="ECO:0000313" key="6">
    <source>
        <dbReference type="Proteomes" id="UP001060261"/>
    </source>
</evidence>
<reference evidence="5" key="1">
    <citation type="submission" date="2022-09" db="EMBL/GenBank/DDBJ databases">
        <title>genome sequence of Deinococcus rubellus.</title>
        <authorList>
            <person name="Srinivasan S."/>
        </authorList>
    </citation>
    <scope>NUCLEOTIDE SEQUENCE</scope>
    <source>
        <strain evidence="5">Ant6</strain>
    </source>
</reference>
<dbReference type="PROSITE" id="PS51201">
    <property type="entry name" value="RCK_N"/>
    <property type="match status" value="1"/>
</dbReference>
<proteinExistence type="predicted"/>
<dbReference type="PANTHER" id="PTHR43833:SF9">
    <property type="entry name" value="POTASSIUM CHANNEL PROTEIN YUGO-RELATED"/>
    <property type="match status" value="1"/>
</dbReference>
<feature type="transmembrane region" description="Helical" evidence="2">
    <location>
        <begin position="60"/>
        <end position="81"/>
    </location>
</feature>